<dbReference type="Pfam" id="PF01399">
    <property type="entry name" value="PCI"/>
    <property type="match status" value="1"/>
</dbReference>
<dbReference type="GO" id="GO:0008180">
    <property type="term" value="C:COP9 signalosome"/>
    <property type="evidence" value="ECO:0007669"/>
    <property type="project" value="UniProtKB-KW"/>
</dbReference>
<feature type="domain" description="PCI" evidence="8">
    <location>
        <begin position="213"/>
        <end position="393"/>
    </location>
</feature>
<evidence type="ECO:0000256" key="2">
    <source>
        <dbReference type="ARBA" id="ARBA00004496"/>
    </source>
</evidence>
<dbReference type="Pfam" id="PF22241">
    <property type="entry name" value="PSMD12-CSN4_N"/>
    <property type="match status" value="1"/>
</dbReference>
<evidence type="ECO:0000256" key="1">
    <source>
        <dbReference type="ARBA" id="ARBA00004123"/>
    </source>
</evidence>
<dbReference type="PROSITE" id="PS50250">
    <property type="entry name" value="PCI"/>
    <property type="match status" value="1"/>
</dbReference>
<dbReference type="InterPro" id="IPR036390">
    <property type="entry name" value="WH_DNA-bd_sf"/>
</dbReference>
<organism evidence="9">
    <name type="scientific">Auxenochlorella protothecoides</name>
    <name type="common">Green microalga</name>
    <name type="synonym">Chlorella protothecoides</name>
    <dbReference type="NCBI Taxonomy" id="3075"/>
    <lineage>
        <taxon>Eukaryota</taxon>
        <taxon>Viridiplantae</taxon>
        <taxon>Chlorophyta</taxon>
        <taxon>core chlorophytes</taxon>
        <taxon>Trebouxiophyceae</taxon>
        <taxon>Chlorellales</taxon>
        <taxon>Chlorellaceae</taxon>
        <taxon>Auxenochlorella</taxon>
    </lineage>
</organism>
<comment type="subcellular location">
    <subcellularLocation>
        <location evidence="2">Cytoplasm</location>
    </subcellularLocation>
    <subcellularLocation>
        <location evidence="1">Nucleus</location>
    </subcellularLocation>
</comment>
<evidence type="ECO:0000256" key="5">
    <source>
        <dbReference type="ARBA" id="ARBA00022490"/>
    </source>
</evidence>
<dbReference type="PANTHER" id="PTHR10855:SF2">
    <property type="entry name" value="COP9 SIGNALOSOME COMPLEX SUBUNIT 4"/>
    <property type="match status" value="1"/>
</dbReference>
<keyword evidence="7" id="KW-0539">Nucleus</keyword>
<accession>A0A1D1ZZP7</accession>
<feature type="non-terminal residue" evidence="9">
    <location>
        <position position="1"/>
    </location>
</feature>
<comment type="similarity">
    <text evidence="3">Belongs to the CSN4 family.</text>
</comment>
<keyword evidence="5" id="KW-0963">Cytoplasm</keyword>
<dbReference type="SMART" id="SM00088">
    <property type="entry name" value="PINT"/>
    <property type="match status" value="1"/>
</dbReference>
<dbReference type="Gene3D" id="1.10.10.10">
    <property type="entry name" value="Winged helix-like DNA-binding domain superfamily/Winged helix DNA-binding domain"/>
    <property type="match status" value="1"/>
</dbReference>
<name>A0A1D1ZZP7_AUXPR</name>
<reference evidence="9" key="1">
    <citation type="submission" date="2015-08" db="EMBL/GenBank/DDBJ databases">
        <authorList>
            <person name="Babu N.S."/>
            <person name="Beckwith C.J."/>
            <person name="Beseler K.G."/>
            <person name="Brison A."/>
            <person name="Carone J.V."/>
            <person name="Caskin T.P."/>
            <person name="Diamond M."/>
            <person name="Durham M.E."/>
            <person name="Foxe J.M."/>
            <person name="Go M."/>
            <person name="Henderson B.A."/>
            <person name="Jones I.B."/>
            <person name="McGettigan J.A."/>
            <person name="Micheletti S.J."/>
            <person name="Nasrallah M.E."/>
            <person name="Ortiz D."/>
            <person name="Piller C.R."/>
            <person name="Privatt S.R."/>
            <person name="Schneider S.L."/>
            <person name="Sharp S."/>
            <person name="Smith T.C."/>
            <person name="Stanton J.D."/>
            <person name="Ullery H.E."/>
            <person name="Wilson R.J."/>
            <person name="Serrano M.G."/>
            <person name="Buck G."/>
            <person name="Lee V."/>
            <person name="Wang Y."/>
            <person name="Carvalho R."/>
            <person name="Voegtly L."/>
            <person name="Shi R."/>
            <person name="Duckworth R."/>
            <person name="Johnson A."/>
            <person name="Loviza R."/>
            <person name="Walstead R."/>
            <person name="Shah Z."/>
            <person name="Kiflezghi M."/>
            <person name="Wade K."/>
            <person name="Ball S.L."/>
            <person name="Bradley K.W."/>
            <person name="Asai D.J."/>
            <person name="Bowman C.A."/>
            <person name="Russell D.A."/>
            <person name="Pope W.H."/>
            <person name="Jacobs-Sera D."/>
            <person name="Hendrix R.W."/>
            <person name="Hatfull G.F."/>
        </authorList>
    </citation>
    <scope>NUCLEOTIDE SEQUENCE</scope>
</reference>
<dbReference type="PANTHER" id="PTHR10855">
    <property type="entry name" value="26S PROTEASOME NON-ATPASE REGULATORY SUBUNIT 12/COP9 SIGNALOSOME COMPLEX SUBUNIT 4"/>
    <property type="match status" value="1"/>
</dbReference>
<protein>
    <recommendedName>
        <fullName evidence="4">COP9 signalosome complex subunit 4</fullName>
    </recommendedName>
</protein>
<dbReference type="AlphaFoldDB" id="A0A1D1ZZP7"/>
<dbReference type="SUPFAM" id="SSF46785">
    <property type="entry name" value="Winged helix' DNA-binding domain"/>
    <property type="match status" value="1"/>
</dbReference>
<dbReference type="InterPro" id="IPR054559">
    <property type="entry name" value="PSMD12-CSN4-like_N"/>
</dbReference>
<sequence>ARRTVDGSTLYIAYGDSDWIEVYWEQAGMEARLAAITAESDAKAKGDQYRAVLEDIIASGQQDQAIAFIDHVLSDSVPLLLSRQLLSLLASSISRLPSDCQEDVARHALDRLQPRAVSHEEQITALREQLALVYERRELWSQAAQALAGIDLDSGVRLLDGEYRLEKNVRIARLYLEDDDPVAAETYIKKASSLVAAIKNEALELQYRTCYARILDSKRRFLEAGTRYYELSLAGGGGPSRPRVSEEDLGQALSAAITCAILAAAGSQRSRLLATLIKDERTVPSPLRPILEKVYMERILGAEEVSAFAAGLAPHQLATLPDGSTVLDRAVMEHNLESVSKLYTSIKIEELGRLLGVTPKAAEKAAARMILENRLSATLDQVSDLVRFGGGPDASSARDAALRSACLAADKLVMLMAARGLCAAPTS</sequence>
<evidence type="ECO:0000313" key="9">
    <source>
        <dbReference type="EMBL" id="JAT72331.1"/>
    </source>
</evidence>
<evidence type="ECO:0000256" key="6">
    <source>
        <dbReference type="ARBA" id="ARBA00022790"/>
    </source>
</evidence>
<evidence type="ECO:0000259" key="8">
    <source>
        <dbReference type="PROSITE" id="PS50250"/>
    </source>
</evidence>
<evidence type="ECO:0000256" key="4">
    <source>
        <dbReference type="ARBA" id="ARBA00014881"/>
    </source>
</evidence>
<dbReference type="InterPro" id="IPR000717">
    <property type="entry name" value="PCI_dom"/>
</dbReference>
<gene>
    <name evidence="9" type="ORF">g.5436</name>
</gene>
<dbReference type="GO" id="GO:0005829">
    <property type="term" value="C:cytosol"/>
    <property type="evidence" value="ECO:0007669"/>
    <property type="project" value="TreeGrafter"/>
</dbReference>
<proteinExistence type="inferred from homology"/>
<keyword evidence="6" id="KW-0736">Signalosome</keyword>
<evidence type="ECO:0000256" key="3">
    <source>
        <dbReference type="ARBA" id="ARBA00010417"/>
    </source>
</evidence>
<dbReference type="EMBL" id="GDKF01006291">
    <property type="protein sequence ID" value="JAT72331.1"/>
    <property type="molecule type" value="Transcribed_RNA"/>
</dbReference>
<dbReference type="InterPro" id="IPR036388">
    <property type="entry name" value="WH-like_DNA-bd_sf"/>
</dbReference>
<evidence type="ECO:0000256" key="7">
    <source>
        <dbReference type="ARBA" id="ARBA00023242"/>
    </source>
</evidence>
<dbReference type="InterPro" id="IPR040134">
    <property type="entry name" value="PSMD12/CSN4"/>
</dbReference>